<keyword evidence="2" id="KW-0472">Membrane</keyword>
<dbReference type="EMBL" id="KE346362">
    <property type="protein sequence ID" value="KJE91055.1"/>
    <property type="molecule type" value="Genomic_DNA"/>
</dbReference>
<evidence type="ECO:0000256" key="2">
    <source>
        <dbReference type="SAM" id="Phobius"/>
    </source>
</evidence>
<keyword evidence="2" id="KW-1133">Transmembrane helix</keyword>
<dbReference type="Proteomes" id="UP000008743">
    <property type="component" value="Unassembled WGS sequence"/>
</dbReference>
<evidence type="ECO:0000313" key="4">
    <source>
        <dbReference type="Proteomes" id="UP000008743"/>
    </source>
</evidence>
<feature type="transmembrane region" description="Helical" evidence="2">
    <location>
        <begin position="37"/>
        <end position="58"/>
    </location>
</feature>
<dbReference type="RefSeq" id="XP_004349002.1">
    <property type="nucleotide sequence ID" value="XM_004348952.2"/>
</dbReference>
<feature type="region of interest" description="Disordered" evidence="1">
    <location>
        <begin position="102"/>
        <end position="130"/>
    </location>
</feature>
<feature type="transmembrane region" description="Helical" evidence="2">
    <location>
        <begin position="245"/>
        <end position="269"/>
    </location>
</feature>
<dbReference type="Pfam" id="PF21534">
    <property type="entry name" value="Rost"/>
    <property type="match status" value="1"/>
</dbReference>
<reference evidence="4" key="1">
    <citation type="submission" date="2011-02" db="EMBL/GenBank/DDBJ databases">
        <title>The Genome Sequence of Capsaspora owczarzaki ATCC 30864.</title>
        <authorList>
            <person name="Russ C."/>
            <person name="Cuomo C."/>
            <person name="Burger G."/>
            <person name="Gray M.W."/>
            <person name="Holland P.W.H."/>
            <person name="King N."/>
            <person name="Lang F.B.F."/>
            <person name="Roger A.J."/>
            <person name="Ruiz-Trillo I."/>
            <person name="Young S.K."/>
            <person name="Zeng Q."/>
            <person name="Gargeya S."/>
            <person name="Alvarado L."/>
            <person name="Berlin A."/>
            <person name="Chapman S.B."/>
            <person name="Chen Z."/>
            <person name="Freedman E."/>
            <person name="Gellesch M."/>
            <person name="Goldberg J."/>
            <person name="Griggs A."/>
            <person name="Gujja S."/>
            <person name="Heilman E."/>
            <person name="Heiman D."/>
            <person name="Howarth C."/>
            <person name="Mehta T."/>
            <person name="Neiman D."/>
            <person name="Pearson M."/>
            <person name="Roberts A."/>
            <person name="Saif S."/>
            <person name="Shea T."/>
            <person name="Shenoy N."/>
            <person name="Sisk P."/>
            <person name="Stolte C."/>
            <person name="Sykes S."/>
            <person name="White J."/>
            <person name="Yandava C."/>
            <person name="Haas B."/>
            <person name="Nusbaum C."/>
            <person name="Birren B."/>
        </authorList>
    </citation>
    <scope>NUCLEOTIDE SEQUENCE</scope>
    <source>
        <strain evidence="4">ATCC 30864</strain>
    </source>
</reference>
<proteinExistence type="predicted"/>
<evidence type="ECO:0000256" key="1">
    <source>
        <dbReference type="SAM" id="MobiDB-lite"/>
    </source>
</evidence>
<feature type="transmembrane region" description="Helical" evidence="2">
    <location>
        <begin position="141"/>
        <end position="161"/>
    </location>
</feature>
<feature type="transmembrane region" description="Helical" evidence="2">
    <location>
        <begin position="201"/>
        <end position="221"/>
    </location>
</feature>
<dbReference type="InParanoid" id="A0A0D2WKY0"/>
<keyword evidence="2" id="KW-0812">Transmembrane</keyword>
<dbReference type="OMA" id="HIMCIIM"/>
<name>A0A0D2WKY0_CAPO3</name>
<keyword evidence="4" id="KW-1185">Reference proteome</keyword>
<accession>A0A0D2WKY0</accession>
<protein>
    <submittedName>
        <fullName evidence="3">Uncharacterized protein</fullName>
    </submittedName>
</protein>
<dbReference type="OrthoDB" id="419711at2759"/>
<dbReference type="InterPro" id="IPR049352">
    <property type="entry name" value="Rost"/>
</dbReference>
<dbReference type="GO" id="GO:0016020">
    <property type="term" value="C:membrane"/>
    <property type="evidence" value="ECO:0007669"/>
    <property type="project" value="TreeGrafter"/>
</dbReference>
<gene>
    <name evidence="3" type="ORF">CAOG_002252</name>
</gene>
<dbReference type="PANTHER" id="PTHR12242:SF1">
    <property type="entry name" value="MYND-TYPE DOMAIN-CONTAINING PROTEIN"/>
    <property type="match status" value="1"/>
</dbReference>
<dbReference type="STRING" id="595528.A0A0D2WKY0"/>
<feature type="transmembrane region" description="Helical" evidence="2">
    <location>
        <begin position="70"/>
        <end position="91"/>
    </location>
</feature>
<dbReference type="PhylomeDB" id="A0A0D2WKY0"/>
<dbReference type="PANTHER" id="PTHR12242">
    <property type="entry name" value="OS02G0130600 PROTEIN-RELATED"/>
    <property type="match status" value="1"/>
</dbReference>
<organism evidence="3 4">
    <name type="scientific">Capsaspora owczarzaki (strain ATCC 30864)</name>
    <dbReference type="NCBI Taxonomy" id="595528"/>
    <lineage>
        <taxon>Eukaryota</taxon>
        <taxon>Filasterea</taxon>
        <taxon>Capsaspora</taxon>
    </lineage>
</organism>
<dbReference type="AlphaFoldDB" id="A0A0D2WKY0"/>
<evidence type="ECO:0000313" key="3">
    <source>
        <dbReference type="EMBL" id="KJE91055.1"/>
    </source>
</evidence>
<sequence>MSFFKTHFGPSRYVWGLHATNHAVFTSSTYLPQWAFVLYRFLQAGYSFGWLVSLIVHSDDNRWLIYLTNWSYLLLATYFALAFIGAALHWFHGWPTATDQLHTSTSQLSPDSEKSNQMRMSEPNLAAPTGTRPTVAQRLLWVLYLLATDAAVTVVILYWGLVFDSATTDVSEYNISEHAINGVQAVIEMLVADMPHRLAHLYFLFTYGIAYMILTLIWWGADGVTDNGTTYIYKVLDYDATPGKAAMYLCLVLLIGLPVIHFVLSGLVATVRERFLRRQVPSVPGGAFTPPQHGQ</sequence>